<accession>A0ABT7NM91</accession>
<gene>
    <name evidence="1" type="ORF">HX018_07295</name>
</gene>
<sequence length="127" mass="13740">MKLKEYNKTNSGAGKASVAMVTMGAKGLLSFNLAACLTANLSPGDRIILLQDEDRPKDWYLSKTDSEEGYVLRDYKNGVLAFNSSKLVSAIVDSIGLEEGKSFKCLLGSKISENGLNLFALITKSIK</sequence>
<protein>
    <submittedName>
        <fullName evidence="1">Uncharacterized protein</fullName>
    </submittedName>
</protein>
<name>A0ABT7NM91_9SPHI</name>
<dbReference type="Proteomes" id="UP001170954">
    <property type="component" value="Unassembled WGS sequence"/>
</dbReference>
<evidence type="ECO:0000313" key="1">
    <source>
        <dbReference type="EMBL" id="MDM1048038.1"/>
    </source>
</evidence>
<reference evidence="1" key="2">
    <citation type="journal article" date="2022" name="Sci. Total Environ.">
        <title>Prevalence, transmission, and molecular epidemiology of tet(X)-positive bacteria among humans, animals, and environmental niches in China: An epidemiological, and genomic-based study.</title>
        <authorList>
            <person name="Dong N."/>
            <person name="Zeng Y."/>
            <person name="Cai C."/>
            <person name="Sun C."/>
            <person name="Lu J."/>
            <person name="Liu C."/>
            <person name="Zhou H."/>
            <person name="Sun Q."/>
            <person name="Shu L."/>
            <person name="Wang H."/>
            <person name="Wang Y."/>
            <person name="Wang S."/>
            <person name="Wu C."/>
            <person name="Chan E.W."/>
            <person name="Chen G."/>
            <person name="Shen Z."/>
            <person name="Chen S."/>
            <person name="Zhang R."/>
        </authorList>
    </citation>
    <scope>NUCLEOTIDE SEQUENCE</scope>
    <source>
        <strain evidence="1">R1692</strain>
    </source>
</reference>
<keyword evidence="2" id="KW-1185">Reference proteome</keyword>
<organism evidence="1 2">
    <name type="scientific">Sphingobacterium hotanense</name>
    <dbReference type="NCBI Taxonomy" id="649196"/>
    <lineage>
        <taxon>Bacteria</taxon>
        <taxon>Pseudomonadati</taxon>
        <taxon>Bacteroidota</taxon>
        <taxon>Sphingobacteriia</taxon>
        <taxon>Sphingobacteriales</taxon>
        <taxon>Sphingobacteriaceae</taxon>
        <taxon>Sphingobacterium</taxon>
    </lineage>
</organism>
<proteinExistence type="predicted"/>
<comment type="caution">
    <text evidence="1">The sequence shown here is derived from an EMBL/GenBank/DDBJ whole genome shotgun (WGS) entry which is preliminary data.</text>
</comment>
<reference evidence="1" key="1">
    <citation type="submission" date="2020-06" db="EMBL/GenBank/DDBJ databases">
        <authorList>
            <person name="Dong N."/>
        </authorList>
    </citation>
    <scope>NUCLEOTIDE SEQUENCE</scope>
    <source>
        <strain evidence="1">R1692</strain>
    </source>
</reference>
<dbReference type="EMBL" id="JACAGK010000016">
    <property type="protein sequence ID" value="MDM1048038.1"/>
    <property type="molecule type" value="Genomic_DNA"/>
</dbReference>
<dbReference type="RefSeq" id="WP_286650998.1">
    <property type="nucleotide sequence ID" value="NZ_JACAGK010000016.1"/>
</dbReference>
<evidence type="ECO:0000313" key="2">
    <source>
        <dbReference type="Proteomes" id="UP001170954"/>
    </source>
</evidence>